<keyword evidence="3" id="KW-1003">Cell membrane</keyword>
<evidence type="ECO:0000256" key="7">
    <source>
        <dbReference type="SAM" id="Phobius"/>
    </source>
</evidence>
<proteinExistence type="inferred from homology"/>
<dbReference type="Pfam" id="PF03458">
    <property type="entry name" value="Gly_transporter"/>
    <property type="match status" value="2"/>
</dbReference>
<dbReference type="Proteomes" id="UP000602076">
    <property type="component" value="Unassembled WGS sequence"/>
</dbReference>
<dbReference type="InterPro" id="IPR005115">
    <property type="entry name" value="Gly_transporter"/>
</dbReference>
<protein>
    <submittedName>
        <fullName evidence="9">TRIC cation channel family protein</fullName>
    </submittedName>
</protein>
<feature type="domain" description="Glycine transporter" evidence="8">
    <location>
        <begin position="6"/>
        <end position="78"/>
    </location>
</feature>
<dbReference type="PANTHER" id="PTHR30506">
    <property type="entry name" value="INNER MEMBRANE PROTEIN"/>
    <property type="match status" value="1"/>
</dbReference>
<comment type="subcellular location">
    <subcellularLocation>
        <location evidence="1">Cell membrane</location>
        <topology evidence="1">Multi-pass membrane protein</topology>
    </subcellularLocation>
</comment>
<feature type="transmembrane region" description="Helical" evidence="7">
    <location>
        <begin position="146"/>
        <end position="166"/>
    </location>
</feature>
<feature type="transmembrane region" description="Helical" evidence="7">
    <location>
        <begin position="31"/>
        <end position="53"/>
    </location>
</feature>
<comment type="similarity">
    <text evidence="2">Belongs to the UPF0126 family.</text>
</comment>
<feature type="transmembrane region" description="Helical" evidence="7">
    <location>
        <begin position="172"/>
        <end position="192"/>
    </location>
</feature>
<evidence type="ECO:0000256" key="6">
    <source>
        <dbReference type="ARBA" id="ARBA00023136"/>
    </source>
</evidence>
<name>A0A927CYD4_9BACI</name>
<keyword evidence="6 7" id="KW-0472">Membrane</keyword>
<feature type="domain" description="Glycine transporter" evidence="8">
    <location>
        <begin position="94"/>
        <end position="164"/>
    </location>
</feature>
<feature type="transmembrane region" description="Helical" evidence="7">
    <location>
        <begin position="65"/>
        <end position="83"/>
    </location>
</feature>
<dbReference type="AlphaFoldDB" id="A0A927CYD4"/>
<feature type="transmembrane region" description="Helical" evidence="7">
    <location>
        <begin position="116"/>
        <end position="134"/>
    </location>
</feature>
<comment type="caution">
    <text evidence="9">The sequence shown here is derived from an EMBL/GenBank/DDBJ whole genome shotgun (WGS) entry which is preliminary data.</text>
</comment>
<evidence type="ECO:0000313" key="9">
    <source>
        <dbReference type="EMBL" id="MBD3109998.1"/>
    </source>
</evidence>
<dbReference type="EMBL" id="JACXSI010000051">
    <property type="protein sequence ID" value="MBD3109998.1"/>
    <property type="molecule type" value="Genomic_DNA"/>
</dbReference>
<evidence type="ECO:0000256" key="2">
    <source>
        <dbReference type="ARBA" id="ARBA00008193"/>
    </source>
</evidence>
<keyword evidence="5 7" id="KW-1133">Transmembrane helix</keyword>
<keyword evidence="10" id="KW-1185">Reference proteome</keyword>
<feature type="transmembrane region" description="Helical" evidence="7">
    <location>
        <begin position="6"/>
        <end position="24"/>
    </location>
</feature>
<reference evidence="9" key="1">
    <citation type="submission" date="2020-09" db="EMBL/GenBank/DDBJ databases">
        <title>Bacillus faecalis sp. nov., a moderately halophilic bacterium isolated from cow faeces.</title>
        <authorList>
            <person name="Jiang L."/>
            <person name="Lee J."/>
        </authorList>
    </citation>
    <scope>NUCLEOTIDE SEQUENCE</scope>
    <source>
        <strain evidence="9">AGMB 02131</strain>
    </source>
</reference>
<dbReference type="RefSeq" id="WP_190999535.1">
    <property type="nucleotide sequence ID" value="NZ_JACXSI010000051.1"/>
</dbReference>
<evidence type="ECO:0000256" key="4">
    <source>
        <dbReference type="ARBA" id="ARBA00022692"/>
    </source>
</evidence>
<evidence type="ECO:0000256" key="5">
    <source>
        <dbReference type="ARBA" id="ARBA00022989"/>
    </source>
</evidence>
<dbReference type="PANTHER" id="PTHR30506:SF3">
    <property type="entry name" value="UPF0126 INNER MEMBRANE PROTEIN YADS-RELATED"/>
    <property type="match status" value="1"/>
</dbReference>
<dbReference type="GO" id="GO:0005886">
    <property type="term" value="C:plasma membrane"/>
    <property type="evidence" value="ECO:0007669"/>
    <property type="project" value="UniProtKB-SubCell"/>
</dbReference>
<sequence>MDLFSLLNILGIIGFSISGALVAIDEDFDLIGIFILSYVTAFGGGAMRNLLIGAPTSILWEQSDLFILVLVVIIILCIFPYIFTDYLKFWIDLSDSIGLACFAIQAAALAQQYQPTFGAIILSAMITAMGGGILRDLLAKRKPVFLYSGLYGTFAFIAGVAVYFGINDYTLATTALIFILVISRMLAIKYSWNLPGSRKIDRADAA</sequence>
<organism evidence="9 10">
    <name type="scientific">Peribacillus faecalis</name>
    <dbReference type="NCBI Taxonomy" id="2772559"/>
    <lineage>
        <taxon>Bacteria</taxon>
        <taxon>Bacillati</taxon>
        <taxon>Bacillota</taxon>
        <taxon>Bacilli</taxon>
        <taxon>Bacillales</taxon>
        <taxon>Bacillaceae</taxon>
        <taxon>Peribacillus</taxon>
    </lineage>
</organism>
<evidence type="ECO:0000256" key="3">
    <source>
        <dbReference type="ARBA" id="ARBA00022475"/>
    </source>
</evidence>
<evidence type="ECO:0000259" key="8">
    <source>
        <dbReference type="Pfam" id="PF03458"/>
    </source>
</evidence>
<accession>A0A927CYD4</accession>
<evidence type="ECO:0000313" key="10">
    <source>
        <dbReference type="Proteomes" id="UP000602076"/>
    </source>
</evidence>
<keyword evidence="4 7" id="KW-0812">Transmembrane</keyword>
<gene>
    <name evidence="9" type="ORF">IEO70_16785</name>
</gene>
<evidence type="ECO:0000256" key="1">
    <source>
        <dbReference type="ARBA" id="ARBA00004651"/>
    </source>
</evidence>